<keyword evidence="7 8" id="KW-0378">Hydrolase</keyword>
<keyword evidence="5 8" id="KW-0963">Cytoplasm</keyword>
<evidence type="ECO:0000256" key="5">
    <source>
        <dbReference type="ARBA" id="ARBA00022490"/>
    </source>
</evidence>
<dbReference type="PRINTS" id="PR00111">
    <property type="entry name" value="ABHYDROLASE"/>
</dbReference>
<gene>
    <name evidence="11" type="primary">pip</name>
    <name evidence="11" type="ORF">ACEZDG_12005</name>
</gene>
<reference evidence="11 12" key="1">
    <citation type="submission" date="2024-09" db="EMBL/GenBank/DDBJ databases">
        <authorList>
            <person name="Lee S.D."/>
        </authorList>
    </citation>
    <scope>NUCLEOTIDE SEQUENCE [LARGE SCALE GENOMIC DNA]</scope>
    <source>
        <strain evidence="11 12">N1-1</strain>
    </source>
</reference>
<evidence type="ECO:0000313" key="11">
    <source>
        <dbReference type="EMBL" id="MFC1409997.1"/>
    </source>
</evidence>
<evidence type="ECO:0000256" key="8">
    <source>
        <dbReference type="PIRNR" id="PIRNR006431"/>
    </source>
</evidence>
<dbReference type="Proteomes" id="UP001592582">
    <property type="component" value="Unassembled WGS sequence"/>
</dbReference>
<comment type="similarity">
    <text evidence="3 8 9">Belongs to the peptidase S33 family.</text>
</comment>
<evidence type="ECO:0000313" key="12">
    <source>
        <dbReference type="Proteomes" id="UP001592582"/>
    </source>
</evidence>
<dbReference type="InterPro" id="IPR005944">
    <property type="entry name" value="Pro_iminopeptidase"/>
</dbReference>
<sequence length="319" mass="34995">MSAVFSSTEPYDHGMLDTGDGNLVYWEVRGNPAAKPVLIVHGGPGAGSPTGTPKSFDPERFWIILFDQRGCGRSTPNASDPATNMSLNTSQHLLRDMEQLREHLGVEKWLIFGGSWGSGLSIAYAEHHPERVSALVLPAFWTMSRAEVDWLYRGGVARIFPGEWEQFRNGVPEGSGGGDLVAAYAELMEHPDPEVRAQAAVDWSTWEDVVVSLEPNGRPSPYRNRSTEALQAFVRICAHYASHAGWWEDGELLRGAERLAGIPGVIVHGRQDLSCPLSTAWEFARAWPDAELVTIDDSGHRGSPAFGEALNAAMERFSK</sequence>
<dbReference type="PANTHER" id="PTHR43722">
    <property type="entry name" value="PROLINE IMINOPEPTIDASE"/>
    <property type="match status" value="1"/>
</dbReference>
<evidence type="ECO:0000256" key="6">
    <source>
        <dbReference type="ARBA" id="ARBA00022670"/>
    </source>
</evidence>
<dbReference type="PANTHER" id="PTHR43722:SF1">
    <property type="entry name" value="PROLINE IMINOPEPTIDASE"/>
    <property type="match status" value="1"/>
</dbReference>
<comment type="caution">
    <text evidence="11">The sequence shown here is derived from an EMBL/GenBank/DDBJ whole genome shotgun (WGS) entry which is preliminary data.</text>
</comment>
<evidence type="ECO:0000256" key="4">
    <source>
        <dbReference type="ARBA" id="ARBA00022438"/>
    </source>
</evidence>
<dbReference type="RefSeq" id="WP_380506792.1">
    <property type="nucleotide sequence ID" value="NZ_JBHEZX010000004.1"/>
</dbReference>
<keyword evidence="12" id="KW-1185">Reference proteome</keyword>
<evidence type="ECO:0000256" key="3">
    <source>
        <dbReference type="ARBA" id="ARBA00010088"/>
    </source>
</evidence>
<keyword evidence="6 8" id="KW-0645">Protease</keyword>
<evidence type="ECO:0000256" key="2">
    <source>
        <dbReference type="ARBA" id="ARBA00004496"/>
    </source>
</evidence>
<evidence type="ECO:0000259" key="10">
    <source>
        <dbReference type="Pfam" id="PF00561"/>
    </source>
</evidence>
<dbReference type="InterPro" id="IPR000073">
    <property type="entry name" value="AB_hydrolase_1"/>
</dbReference>
<comment type="catalytic activity">
    <reaction evidence="1 8 9">
        <text>Release of N-terminal proline from a peptide.</text>
        <dbReference type="EC" id="3.4.11.5"/>
    </reaction>
</comment>
<dbReference type="PRINTS" id="PR00793">
    <property type="entry name" value="PROAMNOPTASE"/>
</dbReference>
<protein>
    <recommendedName>
        <fullName evidence="8 9">Proline iminopeptidase</fullName>
        <shortName evidence="8">PIP</shortName>
        <ecNumber evidence="8 9">3.4.11.5</ecNumber>
    </recommendedName>
    <alternativeName>
        <fullName evidence="8">Prolyl aminopeptidase</fullName>
    </alternativeName>
</protein>
<dbReference type="EMBL" id="JBHEZX010000004">
    <property type="protein sequence ID" value="MFC1409997.1"/>
    <property type="molecule type" value="Genomic_DNA"/>
</dbReference>
<dbReference type="PIRSF" id="PIRSF006431">
    <property type="entry name" value="Pept_S33"/>
    <property type="match status" value="1"/>
</dbReference>
<dbReference type="EC" id="3.4.11.5" evidence="8 9"/>
<name>A0ABV6V8G5_9ACTN</name>
<dbReference type="NCBIfam" id="TIGR01249">
    <property type="entry name" value="pro_imino_pep_1"/>
    <property type="match status" value="1"/>
</dbReference>
<feature type="domain" description="AB hydrolase-1" evidence="10">
    <location>
        <begin position="35"/>
        <end position="300"/>
    </location>
</feature>
<dbReference type="InterPro" id="IPR002410">
    <property type="entry name" value="Peptidase_S33"/>
</dbReference>
<dbReference type="Gene3D" id="3.40.50.1820">
    <property type="entry name" value="alpha/beta hydrolase"/>
    <property type="match status" value="1"/>
</dbReference>
<dbReference type="InterPro" id="IPR029058">
    <property type="entry name" value="AB_hydrolase_fold"/>
</dbReference>
<dbReference type="Pfam" id="PF00561">
    <property type="entry name" value="Abhydrolase_1"/>
    <property type="match status" value="1"/>
</dbReference>
<keyword evidence="4 8" id="KW-0031">Aminopeptidase</keyword>
<evidence type="ECO:0000256" key="1">
    <source>
        <dbReference type="ARBA" id="ARBA00001585"/>
    </source>
</evidence>
<organism evidence="11 12">
    <name type="scientific">Streptacidiphilus alkalitolerans</name>
    <dbReference type="NCBI Taxonomy" id="3342712"/>
    <lineage>
        <taxon>Bacteria</taxon>
        <taxon>Bacillati</taxon>
        <taxon>Actinomycetota</taxon>
        <taxon>Actinomycetes</taxon>
        <taxon>Kitasatosporales</taxon>
        <taxon>Streptomycetaceae</taxon>
        <taxon>Streptacidiphilus</taxon>
    </lineage>
</organism>
<accession>A0ABV6V8G5</accession>
<evidence type="ECO:0000256" key="9">
    <source>
        <dbReference type="RuleBase" id="RU003421"/>
    </source>
</evidence>
<proteinExistence type="inferred from homology"/>
<dbReference type="SUPFAM" id="SSF53474">
    <property type="entry name" value="alpha/beta-Hydrolases"/>
    <property type="match status" value="1"/>
</dbReference>
<comment type="subcellular location">
    <subcellularLocation>
        <location evidence="2 8">Cytoplasm</location>
    </subcellularLocation>
</comment>
<evidence type="ECO:0000256" key="7">
    <source>
        <dbReference type="ARBA" id="ARBA00022801"/>
    </source>
</evidence>
<dbReference type="GO" id="GO:0004177">
    <property type="term" value="F:aminopeptidase activity"/>
    <property type="evidence" value="ECO:0007669"/>
    <property type="project" value="UniProtKB-KW"/>
</dbReference>